<evidence type="ECO:0000313" key="5">
    <source>
        <dbReference type="Proteomes" id="UP000295444"/>
    </source>
</evidence>
<dbReference type="PANTHER" id="PTHR44942">
    <property type="entry name" value="METHYLTRANSF_11 DOMAIN-CONTAINING PROTEIN"/>
    <property type="match status" value="1"/>
</dbReference>
<evidence type="ECO:0000256" key="1">
    <source>
        <dbReference type="ARBA" id="ARBA00022603"/>
    </source>
</evidence>
<proteinExistence type="predicted"/>
<dbReference type="SUPFAM" id="SSF53335">
    <property type="entry name" value="S-adenosyl-L-methionine-dependent methyltransferases"/>
    <property type="match status" value="1"/>
</dbReference>
<keyword evidence="2 4" id="KW-0808">Transferase</keyword>
<evidence type="ECO:0000313" key="4">
    <source>
        <dbReference type="EMBL" id="TDQ01155.1"/>
    </source>
</evidence>
<protein>
    <submittedName>
        <fullName evidence="4">Methyltransferase family protein</fullName>
    </submittedName>
</protein>
<name>A0A4R6SH80_LABRH</name>
<dbReference type="RefSeq" id="WP_133849765.1">
    <property type="nucleotide sequence ID" value="NZ_SNXZ01000002.1"/>
</dbReference>
<feature type="domain" description="Methyltransferase" evidence="3">
    <location>
        <begin position="51"/>
        <end position="145"/>
    </location>
</feature>
<accession>A0A4R6SH80</accession>
<dbReference type="Pfam" id="PF13649">
    <property type="entry name" value="Methyltransf_25"/>
    <property type="match status" value="1"/>
</dbReference>
<evidence type="ECO:0000259" key="3">
    <source>
        <dbReference type="Pfam" id="PF13649"/>
    </source>
</evidence>
<keyword evidence="1 4" id="KW-0489">Methyltransferase</keyword>
<evidence type="ECO:0000256" key="2">
    <source>
        <dbReference type="ARBA" id="ARBA00022679"/>
    </source>
</evidence>
<keyword evidence="5" id="KW-1185">Reference proteome</keyword>
<dbReference type="InterPro" id="IPR029063">
    <property type="entry name" value="SAM-dependent_MTases_sf"/>
</dbReference>
<dbReference type="PANTHER" id="PTHR44942:SF4">
    <property type="entry name" value="METHYLTRANSFERASE TYPE 11 DOMAIN-CONTAINING PROTEIN"/>
    <property type="match status" value="1"/>
</dbReference>
<dbReference type="AlphaFoldDB" id="A0A4R6SH80"/>
<gene>
    <name evidence="4" type="ORF">EV186_1021022</name>
</gene>
<dbReference type="GO" id="GO:0008168">
    <property type="term" value="F:methyltransferase activity"/>
    <property type="evidence" value="ECO:0007669"/>
    <property type="project" value="UniProtKB-KW"/>
</dbReference>
<dbReference type="Gene3D" id="3.40.50.150">
    <property type="entry name" value="Vaccinia Virus protein VP39"/>
    <property type="match status" value="1"/>
</dbReference>
<reference evidence="4 5" key="1">
    <citation type="submission" date="2019-03" db="EMBL/GenBank/DDBJ databases">
        <title>Genomic Encyclopedia of Type Strains, Phase IV (KMG-IV): sequencing the most valuable type-strain genomes for metagenomic binning, comparative biology and taxonomic classification.</title>
        <authorList>
            <person name="Goeker M."/>
        </authorList>
    </citation>
    <scope>NUCLEOTIDE SEQUENCE [LARGE SCALE GENOMIC DNA]</scope>
    <source>
        <strain evidence="4 5">DSM 45361</strain>
    </source>
</reference>
<dbReference type="InterPro" id="IPR051052">
    <property type="entry name" value="Diverse_substrate_MTase"/>
</dbReference>
<organism evidence="4 5">
    <name type="scientific">Labedaea rhizosphaerae</name>
    <dbReference type="NCBI Taxonomy" id="598644"/>
    <lineage>
        <taxon>Bacteria</taxon>
        <taxon>Bacillati</taxon>
        <taxon>Actinomycetota</taxon>
        <taxon>Actinomycetes</taxon>
        <taxon>Pseudonocardiales</taxon>
        <taxon>Pseudonocardiaceae</taxon>
        <taxon>Labedaea</taxon>
    </lineage>
</organism>
<dbReference type="GO" id="GO:0032259">
    <property type="term" value="P:methylation"/>
    <property type="evidence" value="ECO:0007669"/>
    <property type="project" value="UniProtKB-KW"/>
</dbReference>
<dbReference type="OrthoDB" id="4571118at2"/>
<dbReference type="Proteomes" id="UP000295444">
    <property type="component" value="Unassembled WGS sequence"/>
</dbReference>
<comment type="caution">
    <text evidence="4">The sequence shown here is derived from an EMBL/GenBank/DDBJ whole genome shotgun (WGS) entry which is preliminary data.</text>
</comment>
<dbReference type="CDD" id="cd02440">
    <property type="entry name" value="AdoMet_MTases"/>
    <property type="match status" value="1"/>
</dbReference>
<dbReference type="InterPro" id="IPR041698">
    <property type="entry name" value="Methyltransf_25"/>
</dbReference>
<dbReference type="EMBL" id="SNXZ01000002">
    <property type="protein sequence ID" value="TDQ01155.1"/>
    <property type="molecule type" value="Genomic_DNA"/>
</dbReference>
<sequence length="206" mass="22603">MSLKHYLITQFGHPRGLTGRFVGWFMAHRSSNRRRGLWVVSLLDPRPTDRVLELGCGPGVAIRELARHAGHVHGVDHSAEMVRQARKRNAAAVRAGRVEVVQASVDRLPRFDAPLDTIMAINTVGFWPDPDQRLVELRGLLRPGGLIALASQPRCPGATAATTAKAGRELRDRLVRAGFTQPRLETLPLDPPVACVLATRPVTGDR</sequence>